<evidence type="ECO:0000313" key="2">
    <source>
        <dbReference type="Proteomes" id="UP000250003"/>
    </source>
</evidence>
<dbReference type="SUPFAM" id="SSF69796">
    <property type="entry name" value="Thymidylate synthase-complementing protein Thy1"/>
    <property type="match status" value="1"/>
</dbReference>
<dbReference type="PROSITE" id="PS51331">
    <property type="entry name" value="THYX"/>
    <property type="match status" value="1"/>
</dbReference>
<evidence type="ECO:0000313" key="1">
    <source>
        <dbReference type="EMBL" id="AWY96921.1"/>
    </source>
</evidence>
<dbReference type="GO" id="GO:0006231">
    <property type="term" value="P:dTMP biosynthetic process"/>
    <property type="evidence" value="ECO:0007669"/>
    <property type="project" value="InterPro"/>
</dbReference>
<dbReference type="InterPro" id="IPR036098">
    <property type="entry name" value="Thymidylate_synthase_ThyX_sf"/>
</dbReference>
<sequence length="259" mass="29927">MDHIETKILNSYTIQEAAQNMVFAARLTQQGHSIQNMDDLMALYQKSFTDKTVDRIASLPHPTVQKFTVITVAIVGASRRFLAQITRHQNEVKFMSASLQYSNYSEKAAFAIPYEILFSEQRYIDLYLKSCLSDLRCYQELCSVGFHHDSARYALPHALRNILIICATPYEWKHMIGQRICRRNTDETRIVMLDIWQKLYEFDPVLFSPKLTGPFCQRGCCEEGSMSCGISIPKEWTPLEIMRADYPLLVEGRKAVYED</sequence>
<dbReference type="Pfam" id="PF02511">
    <property type="entry name" value="Thy1"/>
    <property type="match status" value="1"/>
</dbReference>
<dbReference type="KEGG" id="blau:DQQ01_00695"/>
<organism evidence="1 2">
    <name type="scientific">Blautia argi</name>
    <dbReference type="NCBI Taxonomy" id="1912897"/>
    <lineage>
        <taxon>Bacteria</taxon>
        <taxon>Bacillati</taxon>
        <taxon>Bacillota</taxon>
        <taxon>Clostridia</taxon>
        <taxon>Lachnospirales</taxon>
        <taxon>Lachnospiraceae</taxon>
        <taxon>Blautia</taxon>
    </lineage>
</organism>
<dbReference type="EMBL" id="CP030280">
    <property type="protein sequence ID" value="AWY96921.1"/>
    <property type="molecule type" value="Genomic_DNA"/>
</dbReference>
<dbReference type="PANTHER" id="PTHR34934:SF1">
    <property type="entry name" value="FLAVIN-DEPENDENT THYMIDYLATE SYNTHASE"/>
    <property type="match status" value="1"/>
</dbReference>
<dbReference type="Proteomes" id="UP000250003">
    <property type="component" value="Chromosome"/>
</dbReference>
<dbReference type="GO" id="GO:0004799">
    <property type="term" value="F:thymidylate synthase activity"/>
    <property type="evidence" value="ECO:0007669"/>
    <property type="project" value="TreeGrafter"/>
</dbReference>
<dbReference type="GO" id="GO:0070402">
    <property type="term" value="F:NADPH binding"/>
    <property type="evidence" value="ECO:0007669"/>
    <property type="project" value="TreeGrafter"/>
</dbReference>
<dbReference type="PANTHER" id="PTHR34934">
    <property type="entry name" value="FLAVIN-DEPENDENT THYMIDYLATE SYNTHASE"/>
    <property type="match status" value="1"/>
</dbReference>
<dbReference type="GO" id="GO:0050797">
    <property type="term" value="F:thymidylate synthase (FAD) activity"/>
    <property type="evidence" value="ECO:0007669"/>
    <property type="project" value="InterPro"/>
</dbReference>
<dbReference type="AlphaFoldDB" id="A0A2Z4U7C4"/>
<dbReference type="OrthoDB" id="9780625at2"/>
<accession>A0A2Z4U7C4</accession>
<dbReference type="Gene3D" id="3.30.1360.170">
    <property type="match status" value="1"/>
</dbReference>
<protein>
    <submittedName>
        <fullName evidence="1">FAD-dependent thymidylate synthase</fullName>
    </submittedName>
</protein>
<dbReference type="CDD" id="cd20175">
    <property type="entry name" value="ThyX"/>
    <property type="match status" value="1"/>
</dbReference>
<reference evidence="2" key="1">
    <citation type="submission" date="2018-06" db="EMBL/GenBank/DDBJ databases">
        <title>Description of Blautia argi sp. nov., a new anaerobic isolated from dog feces.</title>
        <authorList>
            <person name="Chang Y.-H."/>
            <person name="Paek J."/>
            <person name="Shin Y."/>
        </authorList>
    </citation>
    <scope>NUCLEOTIDE SEQUENCE [LARGE SCALE GENOMIC DNA]</scope>
    <source>
        <strain evidence="2">KCTC 15426</strain>
    </source>
</reference>
<dbReference type="InterPro" id="IPR003669">
    <property type="entry name" value="Thymidylate_synthase_ThyX"/>
</dbReference>
<dbReference type="GO" id="GO:0050660">
    <property type="term" value="F:flavin adenine dinucleotide binding"/>
    <property type="evidence" value="ECO:0007669"/>
    <property type="project" value="InterPro"/>
</dbReference>
<keyword evidence="2" id="KW-1185">Reference proteome</keyword>
<proteinExistence type="predicted"/>
<gene>
    <name evidence="1" type="ORF">DQQ01_00695</name>
</gene>
<name>A0A2Z4U7C4_9FIRM</name>
<dbReference type="RefSeq" id="WP_111917775.1">
    <property type="nucleotide sequence ID" value="NZ_CP030280.1"/>
</dbReference>